<dbReference type="PROSITE" id="PS51192">
    <property type="entry name" value="HELICASE_ATP_BIND_1"/>
    <property type="match status" value="1"/>
</dbReference>
<dbReference type="PROSITE" id="PS51194">
    <property type="entry name" value="HELICASE_CTER"/>
    <property type="match status" value="1"/>
</dbReference>
<evidence type="ECO:0000256" key="3">
    <source>
        <dbReference type="ARBA" id="ARBA00022741"/>
    </source>
</evidence>
<dbReference type="PROSITE" id="PS50158">
    <property type="entry name" value="ZF_CCHC"/>
    <property type="match status" value="1"/>
</dbReference>
<comment type="similarity">
    <text evidence="1">Belongs to the DEAD box helicase family. DDX4/VASA subfamily.</text>
</comment>
<evidence type="ECO:0000256" key="8">
    <source>
        <dbReference type="PROSITE-ProRule" id="PRU00552"/>
    </source>
</evidence>
<evidence type="ECO:0000256" key="4">
    <source>
        <dbReference type="ARBA" id="ARBA00022801"/>
    </source>
</evidence>
<evidence type="ECO:0000256" key="2">
    <source>
        <dbReference type="ARBA" id="ARBA00012552"/>
    </source>
</evidence>
<dbReference type="GO" id="GO:0003676">
    <property type="term" value="F:nucleic acid binding"/>
    <property type="evidence" value="ECO:0007669"/>
    <property type="project" value="InterPro"/>
</dbReference>
<feature type="compositionally biased region" description="Polar residues" evidence="10">
    <location>
        <begin position="82"/>
        <end position="91"/>
    </location>
</feature>
<proteinExistence type="inferred from homology"/>
<dbReference type="Pfam" id="PF00098">
    <property type="entry name" value="zf-CCHC"/>
    <property type="match status" value="1"/>
</dbReference>
<dbReference type="SMART" id="SM00343">
    <property type="entry name" value="ZnF_C2HC"/>
    <property type="match status" value="1"/>
</dbReference>
<dbReference type="SUPFAM" id="SSF57756">
    <property type="entry name" value="Retrovirus zinc finger-like domains"/>
    <property type="match status" value="1"/>
</dbReference>
<dbReference type="SUPFAM" id="SSF52540">
    <property type="entry name" value="P-loop containing nucleoside triphosphate hydrolases"/>
    <property type="match status" value="1"/>
</dbReference>
<feature type="domain" description="Helicase C-terminal" evidence="13">
    <location>
        <begin position="536"/>
        <end position="687"/>
    </location>
</feature>
<evidence type="ECO:0000313" key="16">
    <source>
        <dbReference type="Proteomes" id="UP000676336"/>
    </source>
</evidence>
<feature type="region of interest" description="Disordered" evidence="10">
    <location>
        <begin position="697"/>
        <end position="731"/>
    </location>
</feature>
<comment type="caution">
    <text evidence="15">The sequence shown here is derived from an EMBL/GenBank/DDBJ whole genome shotgun (WGS) entry which is preliminary data.</text>
</comment>
<keyword evidence="6 9" id="KW-0067">ATP-binding</keyword>
<keyword evidence="7" id="KW-0862">Zinc</keyword>
<name>A0A8S2PAB9_9BILA</name>
<dbReference type="Gene3D" id="4.10.60.10">
    <property type="entry name" value="Zinc finger, CCHC-type"/>
    <property type="match status" value="1"/>
</dbReference>
<dbReference type="FunFam" id="4.10.60.10:FF:000034">
    <property type="entry name" value="Universal minicircle sequence binding protein (UMSBP), putative"/>
    <property type="match status" value="1"/>
</dbReference>
<dbReference type="GO" id="GO:0008270">
    <property type="term" value="F:zinc ion binding"/>
    <property type="evidence" value="ECO:0007669"/>
    <property type="project" value="UniProtKB-KW"/>
</dbReference>
<evidence type="ECO:0000313" key="15">
    <source>
        <dbReference type="EMBL" id="CAF4042206.1"/>
    </source>
</evidence>
<dbReference type="FunFam" id="3.40.50.300:FF:000008">
    <property type="entry name" value="ATP-dependent RNA helicase RhlB"/>
    <property type="match status" value="1"/>
</dbReference>
<evidence type="ECO:0000256" key="9">
    <source>
        <dbReference type="RuleBase" id="RU000492"/>
    </source>
</evidence>
<feature type="short sequence motif" description="Q motif" evidence="8">
    <location>
        <begin position="297"/>
        <end position="325"/>
    </location>
</feature>
<dbReference type="SMART" id="SM00490">
    <property type="entry name" value="HELICc"/>
    <property type="match status" value="1"/>
</dbReference>
<dbReference type="InterPro" id="IPR001878">
    <property type="entry name" value="Znf_CCHC"/>
</dbReference>
<feature type="region of interest" description="Disordered" evidence="10">
    <location>
        <begin position="125"/>
        <end position="264"/>
    </location>
</feature>
<dbReference type="SMART" id="SM00487">
    <property type="entry name" value="DEXDc"/>
    <property type="match status" value="1"/>
</dbReference>
<evidence type="ECO:0000259" key="11">
    <source>
        <dbReference type="PROSITE" id="PS50158"/>
    </source>
</evidence>
<dbReference type="InterPro" id="IPR001650">
    <property type="entry name" value="Helicase_C-like"/>
</dbReference>
<feature type="domain" description="Helicase ATP-binding" evidence="12">
    <location>
        <begin position="328"/>
        <end position="511"/>
    </location>
</feature>
<dbReference type="CDD" id="cd18787">
    <property type="entry name" value="SF2_C_DEAD"/>
    <property type="match status" value="1"/>
</dbReference>
<keyword evidence="7" id="KW-0863">Zinc-finger</keyword>
<dbReference type="Pfam" id="PF00271">
    <property type="entry name" value="Helicase_C"/>
    <property type="match status" value="1"/>
</dbReference>
<feature type="compositionally biased region" description="Basic and acidic residues" evidence="10">
    <location>
        <begin position="125"/>
        <end position="142"/>
    </location>
</feature>
<feature type="compositionally biased region" description="Gly residues" evidence="10">
    <location>
        <begin position="221"/>
        <end position="246"/>
    </location>
</feature>
<dbReference type="GO" id="GO:0003724">
    <property type="term" value="F:RNA helicase activity"/>
    <property type="evidence" value="ECO:0007669"/>
    <property type="project" value="UniProtKB-EC"/>
</dbReference>
<dbReference type="GO" id="GO:0005524">
    <property type="term" value="F:ATP binding"/>
    <property type="evidence" value="ECO:0007669"/>
    <property type="project" value="UniProtKB-KW"/>
</dbReference>
<dbReference type="PROSITE" id="PS00039">
    <property type="entry name" value="DEAD_ATP_HELICASE"/>
    <property type="match status" value="1"/>
</dbReference>
<accession>A0A8S2PAB9</accession>
<keyword evidence="5 9" id="KW-0347">Helicase</keyword>
<evidence type="ECO:0000259" key="13">
    <source>
        <dbReference type="PROSITE" id="PS51194"/>
    </source>
</evidence>
<dbReference type="AlphaFoldDB" id="A0A8S2PAB9"/>
<evidence type="ECO:0000256" key="7">
    <source>
        <dbReference type="PROSITE-ProRule" id="PRU00047"/>
    </source>
</evidence>
<organism evidence="15 16">
    <name type="scientific">Rotaria magnacalcarata</name>
    <dbReference type="NCBI Taxonomy" id="392030"/>
    <lineage>
        <taxon>Eukaryota</taxon>
        <taxon>Metazoa</taxon>
        <taxon>Spiralia</taxon>
        <taxon>Gnathifera</taxon>
        <taxon>Rotifera</taxon>
        <taxon>Eurotatoria</taxon>
        <taxon>Bdelloidea</taxon>
        <taxon>Philodinida</taxon>
        <taxon>Philodinidae</taxon>
        <taxon>Rotaria</taxon>
    </lineage>
</organism>
<dbReference type="PANTHER" id="PTHR47958">
    <property type="entry name" value="ATP-DEPENDENT RNA HELICASE DBP3"/>
    <property type="match status" value="1"/>
</dbReference>
<protein>
    <recommendedName>
        <fullName evidence="2">RNA helicase</fullName>
        <ecNumber evidence="2">3.6.4.13</ecNumber>
    </recommendedName>
</protein>
<dbReference type="Proteomes" id="UP000676336">
    <property type="component" value="Unassembled WGS sequence"/>
</dbReference>
<feature type="region of interest" description="Disordered" evidence="10">
    <location>
        <begin position="1"/>
        <end position="113"/>
    </location>
</feature>
<dbReference type="Gene3D" id="3.40.50.300">
    <property type="entry name" value="P-loop containing nucleotide triphosphate hydrolases"/>
    <property type="match status" value="2"/>
</dbReference>
<sequence>MIEETWDDDETPKTFQQPPIVQKLGIGRGKLSFPSNNDNEPAPTSKWNSGGSGAATSTIGSFSSVRNSNSENSKPNDDGNFGSRNTGNSFGARNGQSGFNNGSSGGFRSGNEGNSRACYNCKETGHMSRECPEPRKDTRGGRGDFNSGDGGGGDRKPSFRSSDNGANTFRNTRNQNDNNDSKPNFAGWRGGAENNDLDDAPKRSTFDNNSSTRGSFTSTGGSRGGRGGFSSGGDRGGFTSGAGNRDGGNPVERYVPPPPPTSEADIFGEAVSKGENFGKYNRTQVRCTPEGKVKPIELYEEANLGTQVLSNIRRAHFDEPTTIQKYAIPCTRQQDDLMACAQTGSGKTAAFLLPIISNLLEYHADELSENHHPPAPLCLVISPTRELALQTEREARKFSYQTAIKPCSAVGGLDMFTVTDRLREGCHILSATTGRLKDMVEKGRISLKKVKYFVLDEADRMLDTGFEPDIRKLEDLGLPQKGERITLMFSATFPDEVQRLAKHFLRDDYVFLAVGILGGANEDISQTIELVQQANKKDRLFELLEANLKSERCLIFVETKRSADYIGALLSQRNFMSTTMHGDRTQRQRVEAVQQFTTGKCPILVATSVAARGLDFPLIGYVINYDLPDSSDFYIHRIGRTGRAGHLGKSISFFDPDRESDRTIAPELTLKLSDAGQEVPEFLKKYSESGSAFNRSALSAKNTDMRSGGFTHTQSVAPSGGTASAGGAEDW</sequence>
<reference evidence="15" key="1">
    <citation type="submission" date="2021-02" db="EMBL/GenBank/DDBJ databases">
        <authorList>
            <person name="Nowell W R."/>
        </authorList>
    </citation>
    <scope>NUCLEOTIDE SEQUENCE</scope>
</reference>
<dbReference type="InterPro" id="IPR036875">
    <property type="entry name" value="Znf_CCHC_sf"/>
</dbReference>
<dbReference type="InterPro" id="IPR014001">
    <property type="entry name" value="Helicase_ATP-bd"/>
</dbReference>
<dbReference type="InterPro" id="IPR000629">
    <property type="entry name" value="RNA-helicase_DEAD-box_CS"/>
</dbReference>
<feature type="compositionally biased region" description="Acidic residues" evidence="10">
    <location>
        <begin position="1"/>
        <end position="10"/>
    </location>
</feature>
<keyword evidence="4 9" id="KW-0378">Hydrolase</keyword>
<dbReference type="EC" id="3.6.4.13" evidence="2"/>
<dbReference type="InterPro" id="IPR014014">
    <property type="entry name" value="RNA_helicase_DEAD_Q_motif"/>
</dbReference>
<dbReference type="GO" id="GO:0016787">
    <property type="term" value="F:hydrolase activity"/>
    <property type="evidence" value="ECO:0007669"/>
    <property type="project" value="UniProtKB-KW"/>
</dbReference>
<feature type="non-terminal residue" evidence="15">
    <location>
        <position position="1"/>
    </location>
</feature>
<evidence type="ECO:0000256" key="6">
    <source>
        <dbReference type="ARBA" id="ARBA00022840"/>
    </source>
</evidence>
<feature type="domain" description="DEAD-box RNA helicase Q" evidence="14">
    <location>
        <begin position="297"/>
        <end position="325"/>
    </location>
</feature>
<dbReference type="InterPro" id="IPR011545">
    <property type="entry name" value="DEAD/DEAH_box_helicase_dom"/>
</dbReference>
<evidence type="ECO:0000256" key="10">
    <source>
        <dbReference type="SAM" id="MobiDB-lite"/>
    </source>
</evidence>
<dbReference type="EMBL" id="CAJOBI010005780">
    <property type="protein sequence ID" value="CAF4042206.1"/>
    <property type="molecule type" value="Genomic_DNA"/>
</dbReference>
<dbReference type="PROSITE" id="PS51195">
    <property type="entry name" value="Q_MOTIF"/>
    <property type="match status" value="1"/>
</dbReference>
<evidence type="ECO:0000259" key="12">
    <source>
        <dbReference type="PROSITE" id="PS51192"/>
    </source>
</evidence>
<keyword evidence="3 9" id="KW-0547">Nucleotide-binding</keyword>
<feature type="compositionally biased region" description="Polar residues" evidence="10">
    <location>
        <begin position="159"/>
        <end position="182"/>
    </location>
</feature>
<evidence type="ECO:0000259" key="14">
    <source>
        <dbReference type="PROSITE" id="PS51195"/>
    </source>
</evidence>
<feature type="compositionally biased region" description="Low complexity" evidence="10">
    <location>
        <begin position="54"/>
        <end position="64"/>
    </location>
</feature>
<dbReference type="Pfam" id="PF00270">
    <property type="entry name" value="DEAD"/>
    <property type="match status" value="1"/>
</dbReference>
<keyword evidence="7" id="KW-0479">Metal-binding</keyword>
<feature type="compositionally biased region" description="Low complexity" evidence="10">
    <location>
        <begin position="93"/>
        <end position="102"/>
    </location>
</feature>
<gene>
    <name evidence="15" type="ORF">SMN809_LOCUS14171</name>
</gene>
<feature type="domain" description="CCHC-type" evidence="11">
    <location>
        <begin position="118"/>
        <end position="133"/>
    </location>
</feature>
<evidence type="ECO:0000256" key="1">
    <source>
        <dbReference type="ARBA" id="ARBA00010132"/>
    </source>
</evidence>
<evidence type="ECO:0000256" key="5">
    <source>
        <dbReference type="ARBA" id="ARBA00022806"/>
    </source>
</evidence>
<feature type="compositionally biased region" description="Low complexity" evidence="10">
    <location>
        <begin position="210"/>
        <end position="220"/>
    </location>
</feature>
<feature type="compositionally biased region" description="Low complexity" evidence="10">
    <location>
        <begin position="715"/>
        <end position="731"/>
    </location>
</feature>
<dbReference type="InterPro" id="IPR027417">
    <property type="entry name" value="P-loop_NTPase"/>
</dbReference>